<keyword evidence="4" id="KW-0520">NAD</keyword>
<evidence type="ECO:0000259" key="7">
    <source>
        <dbReference type="Pfam" id="PF00171"/>
    </source>
</evidence>
<dbReference type="SUPFAM" id="SSF53720">
    <property type="entry name" value="ALDH-like"/>
    <property type="match status" value="1"/>
</dbReference>
<feature type="binding site" evidence="4">
    <location>
        <begin position="159"/>
        <end position="161"/>
    </location>
    <ligand>
        <name>NAD(+)</name>
        <dbReference type="ChEBI" id="CHEBI:57540"/>
    </ligand>
</feature>
<evidence type="ECO:0000256" key="2">
    <source>
        <dbReference type="ARBA" id="ARBA00023002"/>
    </source>
</evidence>
<dbReference type="PANTHER" id="PTHR42991">
    <property type="entry name" value="ALDEHYDE DEHYDROGENASE"/>
    <property type="match status" value="1"/>
</dbReference>
<dbReference type="Gene3D" id="3.40.605.10">
    <property type="entry name" value="Aldehyde Dehydrogenase, Chain A, domain 1"/>
    <property type="match status" value="1"/>
</dbReference>
<comment type="caution">
    <text evidence="8">The sequence shown here is derived from an EMBL/GenBank/DDBJ whole genome shotgun (WGS) entry which is preliminary data.</text>
</comment>
<proteinExistence type="inferred from homology"/>
<dbReference type="PROSITE" id="PS00687">
    <property type="entry name" value="ALDEHYDE_DEHYDR_GLU"/>
    <property type="match status" value="1"/>
</dbReference>
<dbReference type="Pfam" id="PF00171">
    <property type="entry name" value="Aldedh"/>
    <property type="match status" value="1"/>
</dbReference>
<dbReference type="EMBL" id="NJIH01000002">
    <property type="protein sequence ID" value="OWT65756.1"/>
    <property type="molecule type" value="Genomic_DNA"/>
</dbReference>
<dbReference type="PROSITE" id="PS00070">
    <property type="entry name" value="ALDEHYDE_DEHYDR_CYS"/>
    <property type="match status" value="1"/>
</dbReference>
<evidence type="ECO:0000256" key="3">
    <source>
        <dbReference type="PIRSR" id="PIRSR617656-1"/>
    </source>
</evidence>
<dbReference type="CDD" id="cd07146">
    <property type="entry name" value="ALDH_PhpJ"/>
    <property type="match status" value="1"/>
</dbReference>
<evidence type="ECO:0000256" key="6">
    <source>
        <dbReference type="RuleBase" id="RU003345"/>
    </source>
</evidence>
<sequence>MNAIVESRPSLPVRHEALRICGEQIRREQLIEVRNPYTGELVGTVPKATIADVKRAFAYAHAYRARLTRYERAQILRRAAEIVRERTEEISLLITAEAGLCRKDSLYEAGRVSDVLVFGANEALKDDGQVFSCDLTPHGKQRRVYTQRDPLLGVISAITPFNHPMNQVAHKVVPSIATNNRIVVKPSEKVPLSAYLLADILYAAGLPQEMLQVLTGDPAEIGDELITNEQVDLITFTGGVSIGKYIASKMGYRRAVLELGGNDPIIVMEDADLDEASTLAVSGSYKNSGQRCTAIKRMLVHEAVADRFVELLVEKTRAWHWGDPADPDTDMGTVIDEAAAKSFEAQVNDAVSRGAKLLYGNIRKGALYSPTVLDYVMPDMPLVKYETFGPVSPVIRFRDIDDAIRISNSTDYGLSSSVCTNRMDYVTRFISELEVGSVNVREVPGYRLELTPFGGIKDSGLGYKEGVQEAMKSFTHVKTYSLPWS</sequence>
<evidence type="ECO:0000256" key="1">
    <source>
        <dbReference type="ARBA" id="ARBA00009986"/>
    </source>
</evidence>
<dbReference type="InterPro" id="IPR017656">
    <property type="entry name" value="Put_phosphonoacetaldehyde_DH"/>
</dbReference>
<dbReference type="NCBIfam" id="TIGR03250">
    <property type="entry name" value="PhnAcAld_DH"/>
    <property type="match status" value="1"/>
</dbReference>
<feature type="binding site" evidence="4">
    <location>
        <position position="239"/>
    </location>
    <ligand>
        <name>NAD(+)</name>
        <dbReference type="ChEBI" id="CHEBI:57540"/>
    </ligand>
</feature>
<keyword evidence="2 6" id="KW-0560">Oxidoreductase</keyword>
<gene>
    <name evidence="8" type="ORF">CEY11_03230</name>
</gene>
<dbReference type="InterPro" id="IPR016160">
    <property type="entry name" value="Ald_DH_CS_CYS"/>
</dbReference>
<dbReference type="OrthoDB" id="6187633at2"/>
<dbReference type="InterPro" id="IPR015590">
    <property type="entry name" value="Aldehyde_DH_dom"/>
</dbReference>
<dbReference type="Proteomes" id="UP000214603">
    <property type="component" value="Unassembled WGS sequence"/>
</dbReference>
<evidence type="ECO:0000313" key="9">
    <source>
        <dbReference type="Proteomes" id="UP000214603"/>
    </source>
</evidence>
<dbReference type="GO" id="GO:0008911">
    <property type="term" value="F:lactaldehyde dehydrogenase (NAD+) activity"/>
    <property type="evidence" value="ECO:0007669"/>
    <property type="project" value="TreeGrafter"/>
</dbReference>
<evidence type="ECO:0000313" key="8">
    <source>
        <dbReference type="EMBL" id="OWT65756.1"/>
    </source>
</evidence>
<evidence type="ECO:0000256" key="4">
    <source>
        <dbReference type="PIRSR" id="PIRSR617656-3"/>
    </source>
</evidence>
<feature type="active site" description="Proton donor/acceptor" evidence="3">
    <location>
        <position position="258"/>
    </location>
</feature>
<feature type="binding site" evidence="4">
    <location>
        <position position="386"/>
    </location>
    <ligand>
        <name>NAD(+)</name>
        <dbReference type="ChEBI" id="CHEBI:57540"/>
    </ligand>
</feature>
<feature type="active site" evidence="5">
    <location>
        <position position="258"/>
    </location>
</feature>
<feature type="binding site" evidence="4">
    <location>
        <begin position="185"/>
        <end position="188"/>
    </location>
    <ligand>
        <name>NAD(+)</name>
        <dbReference type="ChEBI" id="CHEBI:57540"/>
    </ligand>
</feature>
<dbReference type="RefSeq" id="WP_088601906.1">
    <property type="nucleotide sequence ID" value="NZ_NJIH01000002.1"/>
</dbReference>
<protein>
    <submittedName>
        <fullName evidence="8">Phosphonoacetaldehyde dehydrogenase</fullName>
    </submittedName>
</protein>
<organism evidence="8 9">
    <name type="scientific">Candidimonas nitroreducens</name>
    <dbReference type="NCBI Taxonomy" id="683354"/>
    <lineage>
        <taxon>Bacteria</taxon>
        <taxon>Pseudomonadati</taxon>
        <taxon>Pseudomonadota</taxon>
        <taxon>Betaproteobacteria</taxon>
        <taxon>Burkholderiales</taxon>
        <taxon>Alcaligenaceae</taxon>
        <taxon>Candidimonas</taxon>
    </lineage>
</organism>
<comment type="similarity">
    <text evidence="1 6">Belongs to the aldehyde dehydrogenase family.</text>
</comment>
<accession>A0A225MWT7</accession>
<dbReference type="InterPro" id="IPR051020">
    <property type="entry name" value="ALDH-related_metabolic_enz"/>
</dbReference>
<feature type="active site" description="Nucleophile" evidence="3">
    <location>
        <position position="292"/>
    </location>
</feature>
<dbReference type="PANTHER" id="PTHR42991:SF1">
    <property type="entry name" value="ALDEHYDE DEHYDROGENASE"/>
    <property type="match status" value="1"/>
</dbReference>
<dbReference type="InterPro" id="IPR016161">
    <property type="entry name" value="Ald_DH/histidinol_DH"/>
</dbReference>
<dbReference type="InterPro" id="IPR029510">
    <property type="entry name" value="Ald_DH_CS_GLU"/>
</dbReference>
<dbReference type="AlphaFoldDB" id="A0A225MWT7"/>
<dbReference type="InterPro" id="IPR016163">
    <property type="entry name" value="Ald_DH_C"/>
</dbReference>
<dbReference type="InterPro" id="IPR016162">
    <property type="entry name" value="Ald_DH_N"/>
</dbReference>
<keyword evidence="9" id="KW-1185">Reference proteome</keyword>
<evidence type="ECO:0000256" key="5">
    <source>
        <dbReference type="PROSITE-ProRule" id="PRU10007"/>
    </source>
</evidence>
<feature type="domain" description="Aldehyde dehydrogenase" evidence="7">
    <location>
        <begin position="28"/>
        <end position="479"/>
    </location>
</feature>
<name>A0A225MWT7_9BURK</name>
<reference evidence="9" key="1">
    <citation type="submission" date="2017-06" db="EMBL/GenBank/DDBJ databases">
        <title>Herbaspirillum phytohormonus sp. nov., isolated from the root nodule of Robinia pseudoacacia in lead-zinc mine.</title>
        <authorList>
            <person name="Fan M."/>
            <person name="Lin Y."/>
        </authorList>
    </citation>
    <scope>NUCLEOTIDE SEQUENCE [LARGE SCALE GENOMIC DNA]</scope>
    <source>
        <strain evidence="9">SC-089</strain>
    </source>
</reference>
<dbReference type="Gene3D" id="3.40.309.10">
    <property type="entry name" value="Aldehyde Dehydrogenase, Chain A, domain 2"/>
    <property type="match status" value="1"/>
</dbReference>